<dbReference type="GO" id="GO:0022857">
    <property type="term" value="F:transmembrane transporter activity"/>
    <property type="evidence" value="ECO:0007669"/>
    <property type="project" value="InterPro"/>
</dbReference>
<dbReference type="CDD" id="cd06579">
    <property type="entry name" value="TM_PBP1_transp_AraH_like"/>
    <property type="match status" value="1"/>
</dbReference>
<gene>
    <name evidence="7" type="ORF">IAB02_00950</name>
</gene>
<feature type="transmembrane region" description="Helical" evidence="6">
    <location>
        <begin position="12"/>
        <end position="33"/>
    </location>
</feature>
<keyword evidence="2" id="KW-1003">Cell membrane</keyword>
<feature type="transmembrane region" description="Helical" evidence="6">
    <location>
        <begin position="258"/>
        <end position="274"/>
    </location>
</feature>
<dbReference type="AlphaFoldDB" id="A0A9D1I9Q3"/>
<proteinExistence type="predicted"/>
<evidence type="ECO:0000256" key="3">
    <source>
        <dbReference type="ARBA" id="ARBA00022692"/>
    </source>
</evidence>
<feature type="transmembrane region" description="Helical" evidence="6">
    <location>
        <begin position="305"/>
        <end position="325"/>
    </location>
</feature>
<evidence type="ECO:0000256" key="5">
    <source>
        <dbReference type="ARBA" id="ARBA00023136"/>
    </source>
</evidence>
<feature type="transmembrane region" description="Helical" evidence="6">
    <location>
        <begin position="172"/>
        <end position="193"/>
    </location>
</feature>
<reference evidence="7" key="2">
    <citation type="journal article" date="2021" name="PeerJ">
        <title>Extensive microbial diversity within the chicken gut microbiome revealed by metagenomics and culture.</title>
        <authorList>
            <person name="Gilroy R."/>
            <person name="Ravi A."/>
            <person name="Getino M."/>
            <person name="Pursley I."/>
            <person name="Horton D.L."/>
            <person name="Alikhan N.F."/>
            <person name="Baker D."/>
            <person name="Gharbi K."/>
            <person name="Hall N."/>
            <person name="Watson M."/>
            <person name="Adriaenssens E.M."/>
            <person name="Foster-Nyarko E."/>
            <person name="Jarju S."/>
            <person name="Secka A."/>
            <person name="Antonio M."/>
            <person name="Oren A."/>
            <person name="Chaudhuri R.R."/>
            <person name="La Ragione R."/>
            <person name="Hildebrand F."/>
            <person name="Pallen M.J."/>
        </authorList>
    </citation>
    <scope>NUCLEOTIDE SEQUENCE</scope>
    <source>
        <strain evidence="7">ChiHcec3-11533</strain>
    </source>
</reference>
<evidence type="ECO:0000256" key="4">
    <source>
        <dbReference type="ARBA" id="ARBA00022989"/>
    </source>
</evidence>
<evidence type="ECO:0000313" key="7">
    <source>
        <dbReference type="EMBL" id="HIU33105.1"/>
    </source>
</evidence>
<name>A0A9D1I9Q3_9FIRM</name>
<feature type="transmembrane region" description="Helical" evidence="6">
    <location>
        <begin position="224"/>
        <end position="252"/>
    </location>
</feature>
<evidence type="ECO:0000256" key="6">
    <source>
        <dbReference type="SAM" id="Phobius"/>
    </source>
</evidence>
<dbReference type="GO" id="GO:0005886">
    <property type="term" value="C:plasma membrane"/>
    <property type="evidence" value="ECO:0007669"/>
    <property type="project" value="UniProtKB-SubCell"/>
</dbReference>
<feature type="transmembrane region" description="Helical" evidence="6">
    <location>
        <begin position="72"/>
        <end position="90"/>
    </location>
</feature>
<sequence>MREETAKRRFSLDILVKYGVYSIFLVMIVVFSISSKNFLTRSNIVLLLQQAAPLCLGVVGMAFVMMDGGIDISAGSTMYLSAAIGSLFLKRLYDGGIDTSNIGWYIPVMLVAVVVGALMGTFNGFLVSKAKILPFIVTLITTNIGRGLGMYFTNGDIITTSSMGFKFAGKNFLGISVLIYFALAAVLIFHIVMRYTPYGCQLKAQGNNHEAAQKLGINIVRNTWVAYIICGALCGLAGMLTVGMTGSITIVFAEGNEFVIIPAAVLGGISLFGGKGNIFPGAIIGILLTYTIVNGLTMVSANPYVYTIVRGLIIFLAVMVDSLNYKGEIR</sequence>
<comment type="caution">
    <text evidence="7">The sequence shown here is derived from an EMBL/GenBank/DDBJ whole genome shotgun (WGS) entry which is preliminary data.</text>
</comment>
<evidence type="ECO:0000256" key="1">
    <source>
        <dbReference type="ARBA" id="ARBA00004651"/>
    </source>
</evidence>
<evidence type="ECO:0000313" key="8">
    <source>
        <dbReference type="Proteomes" id="UP000824072"/>
    </source>
</evidence>
<feature type="transmembrane region" description="Helical" evidence="6">
    <location>
        <begin position="281"/>
        <end position="299"/>
    </location>
</feature>
<feature type="transmembrane region" description="Helical" evidence="6">
    <location>
        <begin position="102"/>
        <end position="125"/>
    </location>
</feature>
<dbReference type="EMBL" id="DVMU01000022">
    <property type="protein sequence ID" value="HIU33105.1"/>
    <property type="molecule type" value="Genomic_DNA"/>
</dbReference>
<reference evidence="7" key="1">
    <citation type="submission" date="2020-10" db="EMBL/GenBank/DDBJ databases">
        <authorList>
            <person name="Gilroy R."/>
        </authorList>
    </citation>
    <scope>NUCLEOTIDE SEQUENCE</scope>
    <source>
        <strain evidence="7">ChiHcec3-11533</strain>
    </source>
</reference>
<keyword evidence="3 6" id="KW-0812">Transmembrane</keyword>
<accession>A0A9D1I9Q3</accession>
<organism evidence="7 8">
    <name type="scientific">Candidatus Pullichristensenella excrementigallinarum</name>
    <dbReference type="NCBI Taxonomy" id="2840907"/>
    <lineage>
        <taxon>Bacteria</taxon>
        <taxon>Bacillati</taxon>
        <taxon>Bacillota</taxon>
        <taxon>Clostridia</taxon>
        <taxon>Candidatus Pullichristensenella</taxon>
    </lineage>
</organism>
<protein>
    <submittedName>
        <fullName evidence="7">ABC transporter permease</fullName>
    </submittedName>
</protein>
<feature type="transmembrane region" description="Helical" evidence="6">
    <location>
        <begin position="45"/>
        <end position="65"/>
    </location>
</feature>
<dbReference type="Proteomes" id="UP000824072">
    <property type="component" value="Unassembled WGS sequence"/>
</dbReference>
<dbReference type="Pfam" id="PF02653">
    <property type="entry name" value="BPD_transp_2"/>
    <property type="match status" value="1"/>
</dbReference>
<keyword evidence="4 6" id="KW-1133">Transmembrane helix</keyword>
<dbReference type="InterPro" id="IPR001851">
    <property type="entry name" value="ABC_transp_permease"/>
</dbReference>
<evidence type="ECO:0000256" key="2">
    <source>
        <dbReference type="ARBA" id="ARBA00022475"/>
    </source>
</evidence>
<comment type="subcellular location">
    <subcellularLocation>
        <location evidence="1">Cell membrane</location>
        <topology evidence="1">Multi-pass membrane protein</topology>
    </subcellularLocation>
</comment>
<feature type="transmembrane region" description="Helical" evidence="6">
    <location>
        <begin position="132"/>
        <end position="152"/>
    </location>
</feature>
<keyword evidence="5 6" id="KW-0472">Membrane</keyword>
<dbReference type="PANTHER" id="PTHR32196">
    <property type="entry name" value="ABC TRANSPORTER PERMEASE PROTEIN YPHD-RELATED-RELATED"/>
    <property type="match status" value="1"/>
</dbReference>